<evidence type="ECO:0000313" key="1">
    <source>
        <dbReference type="EMBL" id="KAH6935542.1"/>
    </source>
</evidence>
<comment type="caution">
    <text evidence="1">The sequence shown here is derived from an EMBL/GenBank/DDBJ whole genome shotgun (WGS) entry which is preliminary data.</text>
</comment>
<reference evidence="1" key="1">
    <citation type="submission" date="2020-05" db="EMBL/GenBank/DDBJ databases">
        <title>Large-scale comparative analyses of tick genomes elucidate their genetic diversity and vector capacities.</title>
        <authorList>
            <person name="Jia N."/>
            <person name="Wang J."/>
            <person name="Shi W."/>
            <person name="Du L."/>
            <person name="Sun Y."/>
            <person name="Zhan W."/>
            <person name="Jiang J."/>
            <person name="Wang Q."/>
            <person name="Zhang B."/>
            <person name="Ji P."/>
            <person name="Sakyi L.B."/>
            <person name="Cui X."/>
            <person name="Yuan T."/>
            <person name="Jiang B."/>
            <person name="Yang W."/>
            <person name="Lam T.T.-Y."/>
            <person name="Chang Q."/>
            <person name="Ding S."/>
            <person name="Wang X."/>
            <person name="Zhu J."/>
            <person name="Ruan X."/>
            <person name="Zhao L."/>
            <person name="Wei J."/>
            <person name="Que T."/>
            <person name="Du C."/>
            <person name="Cheng J."/>
            <person name="Dai P."/>
            <person name="Han X."/>
            <person name="Huang E."/>
            <person name="Gao Y."/>
            <person name="Liu J."/>
            <person name="Shao H."/>
            <person name="Ye R."/>
            <person name="Li L."/>
            <person name="Wei W."/>
            <person name="Wang X."/>
            <person name="Wang C."/>
            <person name="Yang T."/>
            <person name="Huo Q."/>
            <person name="Li W."/>
            <person name="Guo W."/>
            <person name="Chen H."/>
            <person name="Zhou L."/>
            <person name="Ni X."/>
            <person name="Tian J."/>
            <person name="Zhou Y."/>
            <person name="Sheng Y."/>
            <person name="Liu T."/>
            <person name="Pan Y."/>
            <person name="Xia L."/>
            <person name="Li J."/>
            <person name="Zhao F."/>
            <person name="Cao W."/>
        </authorList>
    </citation>
    <scope>NUCLEOTIDE SEQUENCE</scope>
    <source>
        <strain evidence="1">Hyas-2018</strain>
    </source>
</reference>
<gene>
    <name evidence="1" type="ORF">HPB50_006759</name>
</gene>
<proteinExistence type="predicted"/>
<sequence>MTAPQQKLFVNLGDDRVCVDSTHGFDFQLVTVLCVDEFVAGFPMAYCITNRTDQKAVGTFFQASRSKTGQMPLKAFVTDDAP</sequence>
<dbReference type="EMBL" id="CM023483">
    <property type="protein sequence ID" value="KAH6935542.1"/>
    <property type="molecule type" value="Genomic_DNA"/>
</dbReference>
<accession>A0ACB7SQZ1</accession>
<protein>
    <submittedName>
        <fullName evidence="1">Uncharacterized protein</fullName>
    </submittedName>
</protein>
<evidence type="ECO:0000313" key="2">
    <source>
        <dbReference type="Proteomes" id="UP000821845"/>
    </source>
</evidence>
<dbReference type="Proteomes" id="UP000821845">
    <property type="component" value="Chromosome 3"/>
</dbReference>
<name>A0ACB7SQZ1_HYAAI</name>
<organism evidence="1 2">
    <name type="scientific">Hyalomma asiaticum</name>
    <name type="common">Tick</name>
    <dbReference type="NCBI Taxonomy" id="266040"/>
    <lineage>
        <taxon>Eukaryota</taxon>
        <taxon>Metazoa</taxon>
        <taxon>Ecdysozoa</taxon>
        <taxon>Arthropoda</taxon>
        <taxon>Chelicerata</taxon>
        <taxon>Arachnida</taxon>
        <taxon>Acari</taxon>
        <taxon>Parasitiformes</taxon>
        <taxon>Ixodida</taxon>
        <taxon>Ixodoidea</taxon>
        <taxon>Ixodidae</taxon>
        <taxon>Hyalomminae</taxon>
        <taxon>Hyalomma</taxon>
    </lineage>
</organism>
<keyword evidence="2" id="KW-1185">Reference proteome</keyword>